<protein>
    <submittedName>
        <fullName evidence="2">Uncharacterized protein</fullName>
    </submittedName>
</protein>
<proteinExistence type="predicted"/>
<dbReference type="AlphaFoldDB" id="A0A1I7WK75"/>
<evidence type="ECO:0000313" key="1">
    <source>
        <dbReference type="Proteomes" id="UP000095283"/>
    </source>
</evidence>
<name>A0A1I7WK75_HETBA</name>
<dbReference type="WBParaSite" id="Hba_05440">
    <property type="protein sequence ID" value="Hba_05440"/>
    <property type="gene ID" value="Hba_05440"/>
</dbReference>
<reference evidence="2" key="1">
    <citation type="submission" date="2016-11" db="UniProtKB">
        <authorList>
            <consortium name="WormBaseParasite"/>
        </authorList>
    </citation>
    <scope>IDENTIFICATION</scope>
</reference>
<keyword evidence="1" id="KW-1185">Reference proteome</keyword>
<accession>A0A1I7WK75</accession>
<dbReference type="Proteomes" id="UP000095283">
    <property type="component" value="Unplaced"/>
</dbReference>
<evidence type="ECO:0000313" key="2">
    <source>
        <dbReference type="WBParaSite" id="Hba_05440"/>
    </source>
</evidence>
<organism evidence="1 2">
    <name type="scientific">Heterorhabditis bacteriophora</name>
    <name type="common">Entomopathogenic nematode worm</name>
    <dbReference type="NCBI Taxonomy" id="37862"/>
    <lineage>
        <taxon>Eukaryota</taxon>
        <taxon>Metazoa</taxon>
        <taxon>Ecdysozoa</taxon>
        <taxon>Nematoda</taxon>
        <taxon>Chromadorea</taxon>
        <taxon>Rhabditida</taxon>
        <taxon>Rhabditina</taxon>
        <taxon>Rhabditomorpha</taxon>
        <taxon>Strongyloidea</taxon>
        <taxon>Heterorhabditidae</taxon>
        <taxon>Heterorhabditis</taxon>
    </lineage>
</organism>
<sequence>MYTEYMKICTIEYNCKYWLIIILYNNSKKLVVRDSDSVYFSYFT</sequence>